<accession>A0A1M5IBW8</accession>
<name>A0A1M5IBW8_9BRAD</name>
<dbReference type="AlphaFoldDB" id="A0A1M5IBW8"/>
<organism evidence="1 2">
    <name type="scientific">Bradyrhizobium erythrophlei</name>
    <dbReference type="NCBI Taxonomy" id="1437360"/>
    <lineage>
        <taxon>Bacteria</taxon>
        <taxon>Pseudomonadati</taxon>
        <taxon>Pseudomonadota</taxon>
        <taxon>Alphaproteobacteria</taxon>
        <taxon>Hyphomicrobiales</taxon>
        <taxon>Nitrobacteraceae</taxon>
        <taxon>Bradyrhizobium</taxon>
    </lineage>
</organism>
<protein>
    <submittedName>
        <fullName evidence="1">Uncharacterized protein</fullName>
    </submittedName>
</protein>
<dbReference type="Proteomes" id="UP000190675">
    <property type="component" value="Chromosome I"/>
</dbReference>
<proteinExistence type="predicted"/>
<sequence>MTNRMIPTSMVNRIDRAISPLSPARTRVGRLANRRKIQTRTASGAAANKEIRNADGNELLASTGSFV</sequence>
<dbReference type="EMBL" id="LT670818">
    <property type="protein sequence ID" value="SHG25410.1"/>
    <property type="molecule type" value="Genomic_DNA"/>
</dbReference>
<reference evidence="1 2" key="1">
    <citation type="submission" date="2016-11" db="EMBL/GenBank/DDBJ databases">
        <authorList>
            <person name="Jaros S."/>
            <person name="Januszkiewicz K."/>
            <person name="Wedrychowicz H."/>
        </authorList>
    </citation>
    <scope>NUCLEOTIDE SEQUENCE [LARGE SCALE GENOMIC DNA]</scope>
    <source>
        <strain evidence="1 2">GAS242</strain>
    </source>
</reference>
<gene>
    <name evidence="1" type="ORF">SAMN05444169_1436</name>
</gene>
<evidence type="ECO:0000313" key="2">
    <source>
        <dbReference type="Proteomes" id="UP000190675"/>
    </source>
</evidence>
<evidence type="ECO:0000313" key="1">
    <source>
        <dbReference type="EMBL" id="SHG25410.1"/>
    </source>
</evidence>